<sequence length="570" mass="63644">MKCSAFSSLLVLLPLAYAWEEQSVLASTTTPSLKLYIQTPSSLVSHTALATAVSQVLNSGQVRDVLAAEADEVLNGKPSHRLLHVDNLREPNEKYERNSFRAVVADYENGRTVYVNVDDALGPLSEASVEITNHQPLPNEEELLDAASIAGFGPNATVFSRMPVIVHETNPDGSTPRILRIEAGNSSKEVLRLFDVNMYTRTATPVQRPQALQSCQAVWENKSVQGVKGKVLEAAGRTAHVKITDSANNALWELDVTRPRSSSGNMGSGVDLTEVRYKNRLVLKQAHLPMLNVNYLEVVKDCGPTFRDWQNEEYPFDCPGKDTLPGFRECTGGRSKTFVDGRPDAEGFRGVSFDVYDDNVVIRSQLKADWYRYVSQWTLSANGTIAPRWGFGGVNQADLHCVCVKHHHHAFWRLDFDIETSKNNEVRQCDGNKCTAQKFTGRMEKADNRYWDIVNTASNRGYRLTPGKTDRKASDPEDTSKYFVGDLWLVKADALRDDGCTTIRGQWPPESTDCTQANFNAIKMSQEESSVQHQDQVLWYSASYMHWQGHEDATGGNHWVGPLLEPIGTW</sequence>
<dbReference type="Proteomes" id="UP000053411">
    <property type="component" value="Unassembled WGS sequence"/>
</dbReference>
<dbReference type="SUPFAM" id="SSF49998">
    <property type="entry name" value="Amine oxidase catalytic domain"/>
    <property type="match status" value="1"/>
</dbReference>
<dbReference type="VEuPathDB" id="FungiDB:Z520_05459"/>
<dbReference type="OrthoDB" id="5337141at2759"/>
<evidence type="ECO:0008006" key="4">
    <source>
        <dbReference type="Google" id="ProtNLM"/>
    </source>
</evidence>
<dbReference type="GeneID" id="27711205"/>
<feature type="chain" id="PRO_5002245918" description="Amine oxidase" evidence="1">
    <location>
        <begin position="19"/>
        <end position="570"/>
    </location>
</feature>
<evidence type="ECO:0000313" key="3">
    <source>
        <dbReference type="Proteomes" id="UP000053411"/>
    </source>
</evidence>
<evidence type="ECO:0000256" key="1">
    <source>
        <dbReference type="SAM" id="SignalP"/>
    </source>
</evidence>
<dbReference type="GO" id="GO:0009308">
    <property type="term" value="P:amine metabolic process"/>
    <property type="evidence" value="ECO:0007669"/>
    <property type="project" value="InterPro"/>
</dbReference>
<dbReference type="InterPro" id="IPR036460">
    <property type="entry name" value="Cu_amine_oxidase_C_sf"/>
</dbReference>
<dbReference type="RefSeq" id="XP_016633121.1">
    <property type="nucleotide sequence ID" value="XM_016775962.1"/>
</dbReference>
<organism evidence="2 3">
    <name type="scientific">Fonsecaea multimorphosa CBS 102226</name>
    <dbReference type="NCBI Taxonomy" id="1442371"/>
    <lineage>
        <taxon>Eukaryota</taxon>
        <taxon>Fungi</taxon>
        <taxon>Dikarya</taxon>
        <taxon>Ascomycota</taxon>
        <taxon>Pezizomycotina</taxon>
        <taxon>Eurotiomycetes</taxon>
        <taxon>Chaetothyriomycetidae</taxon>
        <taxon>Chaetothyriales</taxon>
        <taxon>Herpotrichiellaceae</taxon>
        <taxon>Fonsecaea</taxon>
    </lineage>
</organism>
<name>A0A0D2KQM7_9EURO</name>
<dbReference type="GO" id="GO:0048038">
    <property type="term" value="F:quinone binding"/>
    <property type="evidence" value="ECO:0007669"/>
    <property type="project" value="InterPro"/>
</dbReference>
<dbReference type="Gene3D" id="2.70.98.20">
    <property type="entry name" value="Copper amine oxidase, catalytic domain"/>
    <property type="match status" value="1"/>
</dbReference>
<feature type="signal peptide" evidence="1">
    <location>
        <begin position="1"/>
        <end position="18"/>
    </location>
</feature>
<dbReference type="GO" id="GO:0008131">
    <property type="term" value="F:primary methylamine oxidase activity"/>
    <property type="evidence" value="ECO:0007669"/>
    <property type="project" value="InterPro"/>
</dbReference>
<protein>
    <recommendedName>
        <fullName evidence="4">Amine oxidase</fullName>
    </recommendedName>
</protein>
<evidence type="ECO:0000313" key="2">
    <source>
        <dbReference type="EMBL" id="KIX98998.1"/>
    </source>
</evidence>
<dbReference type="GO" id="GO:0005507">
    <property type="term" value="F:copper ion binding"/>
    <property type="evidence" value="ECO:0007669"/>
    <property type="project" value="InterPro"/>
</dbReference>
<gene>
    <name evidence="2" type="ORF">Z520_05459</name>
</gene>
<reference evidence="2 3" key="1">
    <citation type="submission" date="2015-01" db="EMBL/GenBank/DDBJ databases">
        <title>The Genome Sequence of Fonsecaea multimorphosa CBS 102226.</title>
        <authorList>
            <consortium name="The Broad Institute Genomics Platform"/>
            <person name="Cuomo C."/>
            <person name="de Hoog S."/>
            <person name="Gorbushina A."/>
            <person name="Stielow B."/>
            <person name="Teixiera M."/>
            <person name="Abouelleil A."/>
            <person name="Chapman S.B."/>
            <person name="Priest M."/>
            <person name="Young S.K."/>
            <person name="Wortman J."/>
            <person name="Nusbaum C."/>
            <person name="Birren B."/>
        </authorList>
    </citation>
    <scope>NUCLEOTIDE SEQUENCE [LARGE SCALE GENOMIC DNA]</scope>
    <source>
        <strain evidence="2 3">CBS 102226</strain>
    </source>
</reference>
<dbReference type="AlphaFoldDB" id="A0A0D2KQM7"/>
<keyword evidence="1" id="KW-0732">Signal</keyword>
<keyword evidence="3" id="KW-1185">Reference proteome</keyword>
<proteinExistence type="predicted"/>
<accession>A0A0D2KQM7</accession>
<dbReference type="EMBL" id="KN848070">
    <property type="protein sequence ID" value="KIX98998.1"/>
    <property type="molecule type" value="Genomic_DNA"/>
</dbReference>